<evidence type="ECO:0000313" key="3">
    <source>
        <dbReference type="EMBL" id="OKL57788.1"/>
    </source>
</evidence>
<dbReference type="InterPro" id="IPR048869">
    <property type="entry name" value="OCRL-1_2_ASH"/>
</dbReference>
<keyword evidence="4" id="KW-1185">Reference proteome</keyword>
<dbReference type="GO" id="GO:0004439">
    <property type="term" value="F:phosphatidylinositol-4,5-bisphosphate 5-phosphatase activity"/>
    <property type="evidence" value="ECO:0007669"/>
    <property type="project" value="TreeGrafter"/>
</dbReference>
<dbReference type="OrthoDB" id="7862313at2759"/>
<gene>
    <name evidence="3" type="ORF">UA08_07023</name>
</gene>
<feature type="region of interest" description="Disordered" evidence="1">
    <location>
        <begin position="315"/>
        <end position="357"/>
    </location>
</feature>
<dbReference type="InterPro" id="IPR000300">
    <property type="entry name" value="IPPc"/>
</dbReference>
<dbReference type="PANTHER" id="PTHR11200">
    <property type="entry name" value="INOSITOL 5-PHOSPHATASE"/>
    <property type="match status" value="1"/>
</dbReference>
<dbReference type="STRING" id="1441469.A0A225AKN3"/>
<feature type="compositionally biased region" description="Basic and acidic residues" evidence="1">
    <location>
        <begin position="473"/>
        <end position="499"/>
    </location>
</feature>
<feature type="region of interest" description="Disordered" evidence="1">
    <location>
        <begin position="681"/>
        <end position="702"/>
    </location>
</feature>
<protein>
    <recommendedName>
        <fullName evidence="2">Inositol polyphosphate-related phosphatase domain-containing protein</fullName>
    </recommendedName>
</protein>
<feature type="region of interest" description="Disordered" evidence="1">
    <location>
        <begin position="473"/>
        <end position="536"/>
    </location>
</feature>
<feature type="compositionally biased region" description="Basic and acidic residues" evidence="1">
    <location>
        <begin position="1044"/>
        <end position="1060"/>
    </location>
</feature>
<dbReference type="GO" id="GO:0046856">
    <property type="term" value="P:phosphatidylinositol dephosphorylation"/>
    <property type="evidence" value="ECO:0007669"/>
    <property type="project" value="InterPro"/>
</dbReference>
<feature type="region of interest" description="Disordered" evidence="1">
    <location>
        <begin position="974"/>
        <end position="1060"/>
    </location>
</feature>
<feature type="domain" description="Inositol polyphosphate-related phosphatase" evidence="2">
    <location>
        <begin position="55"/>
        <end position="503"/>
    </location>
</feature>
<dbReference type="InterPro" id="IPR036691">
    <property type="entry name" value="Endo/exonu/phosph_ase_sf"/>
</dbReference>
<accession>A0A225AKN3</accession>
<feature type="region of interest" description="Disordered" evidence="1">
    <location>
        <begin position="1"/>
        <end position="41"/>
    </location>
</feature>
<dbReference type="InterPro" id="IPR046985">
    <property type="entry name" value="IP5"/>
</dbReference>
<sequence>MAPPPEDRQTSSSSSDVDIPYEGQYSDDTSPPETSDLSNLTRSVRARKAEYIRQRSIRIKVGTWNVAAIAGTEKEIGNWFVEGKDLIHHFAGPGQEHDHSRHKISSETHNLGPSREKSEEHSTSEYGLYVLGLQEIVDLSSPSVTLSPFNDPAPSNRWKEFVREALPAGYQLVAESQLVGLLLLVYAAPNVAPTISSVSSTTVGTGLMGMGNKGATITRLVLGETTRLVFVNCHLAAGSDKGSLERRNWDASQIVGRTRFHPIGPDHELYGELNETIASADFAFWFGDLNYRLDDIPGDDVRRLLILHTQNEYDAKHRNRKKPDIELPSPILVVDAESETSPSASDDGDDARKKTSDQITENLNKSANILEAQSQQQQSYVSTAIVEAIDPSHDPSSLLTTLNSLLSHDQLRIQQLKKKAFHEGWREGEIHFLPTYKYDVGSVAIFDTSEKQRGPSWCDRILYRSKQDRLNYEKGVQETEQSRRRDEEMQARGIDKAAEDENVLFDYNPETDGANEDEYREDQDHTSQYSSDPEAKAVDVEDTIKLMHYTSHQGILSSDHKPLDAVFVITYDAVIPDLRRTVYQDVAKELDKAENEARPEVTVVVDHHVENAEETVRDVAYDQNAIYFGGVPYGVPVSRSVTIANTGSVPATFCFASRVLVGDTVTESKSDQVPWMEIRVDWPPNEKKKDEKKERSQPKTYTFAPGDSANAEVIACVKDLDYVRALNAGKAKVEDILILRITGGRDHFIPAYGRWLPTCFGRSLDELTHIPEAGVRSLGTTISTDTKMAEGGIRLSAPRELFRLTEAISRLTEQAVAEWSMMKGESSDETPPWLSPDGGLGWPFSHESWTLRGAEERAPLLFNVREALDIGSSLSSIFPPEVSSLPRLEILAETLISFLQSLKDGIIKPEMWKSMEQQLIAREKSKEHWRSPEEIQAWVLDSLAPSPVHSVSFTFLTFMLNQIINEVAPASNQTALPPMLQPPSSPSQTDPNIPPEKAAPSISSPTRRARTLTLSSSWSSSTITKDPNNNNGSSSNSSSSSNNKPKENPIELDKPADRRRHDVETKLSSIFSSVMISPSASPPTKEKERRLWDERKRLVVEAFIQPVRTPNLDQMAATG</sequence>
<evidence type="ECO:0000256" key="1">
    <source>
        <dbReference type="SAM" id="MobiDB-lite"/>
    </source>
</evidence>
<dbReference type="Pfam" id="PF21310">
    <property type="entry name" value="OCRL-like_ASH"/>
    <property type="match status" value="1"/>
</dbReference>
<feature type="compositionally biased region" description="Polar residues" evidence="1">
    <location>
        <begin position="26"/>
        <end position="41"/>
    </location>
</feature>
<feature type="region of interest" description="Disordered" evidence="1">
    <location>
        <begin position="90"/>
        <end position="122"/>
    </location>
</feature>
<feature type="compositionally biased region" description="Basic and acidic residues" evidence="1">
    <location>
        <begin position="681"/>
        <end position="697"/>
    </location>
</feature>
<reference evidence="3 4" key="1">
    <citation type="submission" date="2015-06" db="EMBL/GenBank/DDBJ databases">
        <title>Talaromyces atroroseus IBT 11181 draft genome.</title>
        <authorList>
            <person name="Rasmussen K.B."/>
            <person name="Rasmussen S."/>
            <person name="Petersen B."/>
            <person name="Sicheritz-Ponten T."/>
            <person name="Mortensen U.H."/>
            <person name="Thrane U."/>
        </authorList>
    </citation>
    <scope>NUCLEOTIDE SEQUENCE [LARGE SCALE GENOMIC DNA]</scope>
    <source>
        <strain evidence="3 4">IBT 11181</strain>
    </source>
</reference>
<proteinExistence type="predicted"/>
<evidence type="ECO:0000259" key="2">
    <source>
        <dbReference type="SMART" id="SM00128"/>
    </source>
</evidence>
<feature type="compositionally biased region" description="Low complexity" evidence="1">
    <location>
        <begin position="1003"/>
        <end position="1043"/>
    </location>
</feature>
<dbReference type="Proteomes" id="UP000214365">
    <property type="component" value="Unassembled WGS sequence"/>
</dbReference>
<evidence type="ECO:0000313" key="4">
    <source>
        <dbReference type="Proteomes" id="UP000214365"/>
    </source>
</evidence>
<dbReference type="SUPFAM" id="SSF56219">
    <property type="entry name" value="DNase I-like"/>
    <property type="match status" value="1"/>
</dbReference>
<dbReference type="GeneID" id="31006779"/>
<dbReference type="RefSeq" id="XP_020117909.1">
    <property type="nucleotide sequence ID" value="XM_020261918.1"/>
</dbReference>
<name>A0A225AKN3_TALAT</name>
<dbReference type="AlphaFoldDB" id="A0A225AKN3"/>
<dbReference type="EMBL" id="LFMY01000011">
    <property type="protein sequence ID" value="OKL57788.1"/>
    <property type="molecule type" value="Genomic_DNA"/>
</dbReference>
<dbReference type="Gene3D" id="2.60.40.10">
    <property type="entry name" value="Immunoglobulins"/>
    <property type="match status" value="1"/>
</dbReference>
<dbReference type="Gene3D" id="3.60.10.10">
    <property type="entry name" value="Endonuclease/exonuclease/phosphatase"/>
    <property type="match status" value="1"/>
</dbReference>
<organism evidence="3 4">
    <name type="scientific">Talaromyces atroroseus</name>
    <dbReference type="NCBI Taxonomy" id="1441469"/>
    <lineage>
        <taxon>Eukaryota</taxon>
        <taxon>Fungi</taxon>
        <taxon>Dikarya</taxon>
        <taxon>Ascomycota</taxon>
        <taxon>Pezizomycotina</taxon>
        <taxon>Eurotiomycetes</taxon>
        <taxon>Eurotiomycetidae</taxon>
        <taxon>Eurotiales</taxon>
        <taxon>Trichocomaceae</taxon>
        <taxon>Talaromyces</taxon>
        <taxon>Talaromyces sect. Trachyspermi</taxon>
    </lineage>
</organism>
<dbReference type="SMART" id="SM00128">
    <property type="entry name" value="IPPc"/>
    <property type="match status" value="1"/>
</dbReference>
<dbReference type="Pfam" id="PF22669">
    <property type="entry name" value="Exo_endo_phos2"/>
    <property type="match status" value="2"/>
</dbReference>
<dbReference type="InterPro" id="IPR013783">
    <property type="entry name" value="Ig-like_fold"/>
</dbReference>
<dbReference type="PANTHER" id="PTHR11200:SF300">
    <property type="entry name" value="TYPE II INOSITOL 1,4,5-TRISPHOSPHATE 5-PHOSPHATASE"/>
    <property type="match status" value="1"/>
</dbReference>
<comment type="caution">
    <text evidence="3">The sequence shown here is derived from an EMBL/GenBank/DDBJ whole genome shotgun (WGS) entry which is preliminary data.</text>
</comment>